<dbReference type="EC" id="1.16.3.1" evidence="15"/>
<dbReference type="PROSITE" id="PS50905">
    <property type="entry name" value="FERRITIN_LIKE"/>
    <property type="match status" value="1"/>
</dbReference>
<feature type="binding site" evidence="14">
    <location>
        <position position="88"/>
    </location>
    <ligand>
        <name>Fe cation</name>
        <dbReference type="ChEBI" id="CHEBI:24875"/>
        <label>1</label>
    </ligand>
</feature>
<dbReference type="Pfam" id="PF00210">
    <property type="entry name" value="Ferritin"/>
    <property type="match status" value="1"/>
</dbReference>
<sequence length="214" mass="24396">MKVVVLAVVFVSVISVSFTADLQCTHKKVDVPEEWLSMVDPCVKKMQDQIQEEMRAAIQYMAMGAHFSRDVINRPGFAKFFFDAASEERQHSIKLISYLLMRGNLTENVSTLLQKRIEPATEVWDSGISALRDALRLEAKVTNKIRDVIKVCEDPQLAENNFNDYHLVDYLTGEFLEEQYKGQRELAGYISTLDKMVGEHGILGEFLFDKQLLG</sequence>
<dbReference type="InterPro" id="IPR012347">
    <property type="entry name" value="Ferritin-like"/>
</dbReference>
<accession>A0A1W4WWM1</accession>
<comment type="subcellular location">
    <subcellularLocation>
        <location evidence="1">Golgi apparatus</location>
    </subcellularLocation>
    <subcellularLocation>
        <location evidence="2">Secreted</location>
    </subcellularLocation>
</comment>
<evidence type="ECO:0000256" key="13">
    <source>
        <dbReference type="ARBA" id="ARBA00063343"/>
    </source>
</evidence>
<dbReference type="GeneID" id="108739071"/>
<evidence type="ECO:0000256" key="15">
    <source>
        <dbReference type="RuleBase" id="RU361145"/>
    </source>
</evidence>
<feature type="binding site" evidence="14">
    <location>
        <position position="91"/>
    </location>
    <ligand>
        <name>Fe cation</name>
        <dbReference type="ChEBI" id="CHEBI:24875"/>
        <label>1</label>
    </ligand>
</feature>
<feature type="binding site" evidence="14">
    <location>
        <position position="138"/>
    </location>
    <ligand>
        <name>Fe cation</name>
        <dbReference type="ChEBI" id="CHEBI:24875"/>
        <label>1</label>
    </ligand>
</feature>
<keyword evidence="6 14" id="KW-0479">Metal-binding</keyword>
<keyword evidence="18" id="KW-1185">Reference proteome</keyword>
<feature type="binding site" evidence="14">
    <location>
        <position position="53"/>
    </location>
    <ligand>
        <name>Fe cation</name>
        <dbReference type="ChEBI" id="CHEBI:24875"/>
        <label>1</label>
    </ligand>
</feature>
<keyword evidence="9 14" id="KW-0408">Iron</keyword>
<evidence type="ECO:0000259" key="17">
    <source>
        <dbReference type="PROSITE" id="PS50905"/>
    </source>
</evidence>
<evidence type="ECO:0000256" key="5">
    <source>
        <dbReference type="ARBA" id="ARBA00022525"/>
    </source>
</evidence>
<dbReference type="CDD" id="cd01056">
    <property type="entry name" value="Euk_Ferritin"/>
    <property type="match status" value="1"/>
</dbReference>
<reference evidence="19" key="1">
    <citation type="submission" date="2025-08" db="UniProtKB">
        <authorList>
            <consortium name="RefSeq"/>
        </authorList>
    </citation>
    <scope>IDENTIFICATION</scope>
    <source>
        <tissue evidence="19">Entire body</tissue>
    </source>
</reference>
<evidence type="ECO:0000256" key="1">
    <source>
        <dbReference type="ARBA" id="ARBA00004555"/>
    </source>
</evidence>
<dbReference type="GO" id="GO:0006879">
    <property type="term" value="P:intracellular iron ion homeostasis"/>
    <property type="evidence" value="ECO:0007669"/>
    <property type="project" value="UniProtKB-KW"/>
</dbReference>
<dbReference type="FunFam" id="1.20.1260.10:FF:000017">
    <property type="entry name" value="Ferritin"/>
    <property type="match status" value="1"/>
</dbReference>
<evidence type="ECO:0000313" key="18">
    <source>
        <dbReference type="Proteomes" id="UP000192223"/>
    </source>
</evidence>
<dbReference type="GO" id="GO:0005794">
    <property type="term" value="C:Golgi apparatus"/>
    <property type="evidence" value="ECO:0007669"/>
    <property type="project" value="UniProtKB-SubCell"/>
</dbReference>
<dbReference type="GO" id="GO:0006826">
    <property type="term" value="P:iron ion transport"/>
    <property type="evidence" value="ECO:0007669"/>
    <property type="project" value="InterPro"/>
</dbReference>
<dbReference type="InterPro" id="IPR001519">
    <property type="entry name" value="Ferritin"/>
</dbReference>
<evidence type="ECO:0000256" key="3">
    <source>
        <dbReference type="ARBA" id="ARBA00007513"/>
    </source>
</evidence>
<dbReference type="KEGG" id="apln:108739071"/>
<keyword evidence="8 15" id="KW-0560">Oxidoreductase</keyword>
<dbReference type="GO" id="GO:0004322">
    <property type="term" value="F:ferroxidase activity"/>
    <property type="evidence" value="ECO:0007669"/>
    <property type="project" value="UniProtKB-EC"/>
</dbReference>
<dbReference type="AlphaFoldDB" id="A0A1W4WWM1"/>
<dbReference type="OrthoDB" id="186462at2759"/>
<feature type="binding site" evidence="14">
    <location>
        <position position="179"/>
    </location>
    <ligand>
        <name>Fe cation</name>
        <dbReference type="ChEBI" id="CHEBI:24875"/>
        <label>1</label>
    </ligand>
</feature>
<keyword evidence="7 16" id="KW-0732">Signal</keyword>
<dbReference type="PANTHER" id="PTHR11431:SF43">
    <property type="entry name" value="FERRITIN"/>
    <property type="match status" value="1"/>
</dbReference>
<comment type="subunit">
    <text evidence="13">Oligomer of 12 light (L) chains and 12 heavy (H) chains; L and H chains are disulfide-linked. The functional molecule forms a roughly spherical shell with a diameter of 12 nm and contains a central cavity into which the insoluble ferric iron core is deposited.</text>
</comment>
<protein>
    <recommendedName>
        <fullName evidence="15">Ferritin</fullName>
        <ecNumber evidence="15">1.16.3.1</ecNumber>
    </recommendedName>
</protein>
<evidence type="ECO:0000256" key="10">
    <source>
        <dbReference type="ARBA" id="ARBA00023034"/>
    </source>
</evidence>
<evidence type="ECO:0000256" key="12">
    <source>
        <dbReference type="ARBA" id="ARBA00047990"/>
    </source>
</evidence>
<dbReference type="GO" id="GO:0005576">
    <property type="term" value="C:extracellular region"/>
    <property type="evidence" value="ECO:0007669"/>
    <property type="project" value="UniProtKB-SubCell"/>
</dbReference>
<comment type="similarity">
    <text evidence="3 15">Belongs to the ferritin family.</text>
</comment>
<evidence type="ECO:0000256" key="7">
    <source>
        <dbReference type="ARBA" id="ARBA00022729"/>
    </source>
</evidence>
<dbReference type="InParanoid" id="A0A1W4WWM1"/>
<feature type="chain" id="PRO_5010701640" description="Ferritin" evidence="16">
    <location>
        <begin position="20"/>
        <end position="214"/>
    </location>
</feature>
<keyword evidence="5" id="KW-0964">Secreted</keyword>
<proteinExistence type="inferred from homology"/>
<feature type="signal peptide" evidence="16">
    <location>
        <begin position="1"/>
        <end position="19"/>
    </location>
</feature>
<evidence type="ECO:0000313" key="19">
    <source>
        <dbReference type="RefSeq" id="XP_018328276.1"/>
    </source>
</evidence>
<keyword evidence="4 15" id="KW-0409">Iron storage</keyword>
<dbReference type="Gene3D" id="1.20.1260.10">
    <property type="match status" value="1"/>
</dbReference>
<dbReference type="FunCoup" id="A0A1W4WWM1">
    <property type="interactions" value="14"/>
</dbReference>
<evidence type="ECO:0000256" key="6">
    <source>
        <dbReference type="ARBA" id="ARBA00022723"/>
    </source>
</evidence>
<dbReference type="RefSeq" id="XP_018328276.1">
    <property type="nucleotide sequence ID" value="XM_018472774.2"/>
</dbReference>
<dbReference type="InterPro" id="IPR009078">
    <property type="entry name" value="Ferritin-like_SF"/>
</dbReference>
<dbReference type="GO" id="GO:0008198">
    <property type="term" value="F:ferrous iron binding"/>
    <property type="evidence" value="ECO:0007669"/>
    <property type="project" value="TreeGrafter"/>
</dbReference>
<evidence type="ECO:0000256" key="4">
    <source>
        <dbReference type="ARBA" id="ARBA00022434"/>
    </source>
</evidence>
<feature type="domain" description="Ferritin-like diiron" evidence="17">
    <location>
        <begin position="36"/>
        <end position="197"/>
    </location>
</feature>
<keyword evidence="10" id="KW-0333">Golgi apparatus</keyword>
<dbReference type="Proteomes" id="UP000192223">
    <property type="component" value="Unplaced"/>
</dbReference>
<dbReference type="STRING" id="224129.A0A1W4WWM1"/>
<keyword evidence="11" id="KW-1015">Disulfide bond</keyword>
<evidence type="ECO:0000256" key="2">
    <source>
        <dbReference type="ARBA" id="ARBA00004613"/>
    </source>
</evidence>
<dbReference type="InterPro" id="IPR009040">
    <property type="entry name" value="Ferritin-like_diiron"/>
</dbReference>
<dbReference type="SUPFAM" id="SSF47240">
    <property type="entry name" value="Ferritin-like"/>
    <property type="match status" value="1"/>
</dbReference>
<dbReference type="InterPro" id="IPR008331">
    <property type="entry name" value="Ferritin_DPS_dom"/>
</dbReference>
<evidence type="ECO:0000256" key="8">
    <source>
        <dbReference type="ARBA" id="ARBA00023002"/>
    </source>
</evidence>
<evidence type="ECO:0000256" key="16">
    <source>
        <dbReference type="SAM" id="SignalP"/>
    </source>
</evidence>
<dbReference type="GO" id="GO:0008199">
    <property type="term" value="F:ferric iron binding"/>
    <property type="evidence" value="ECO:0007669"/>
    <property type="project" value="InterPro"/>
</dbReference>
<dbReference type="PANTHER" id="PTHR11431">
    <property type="entry name" value="FERRITIN"/>
    <property type="match status" value="1"/>
</dbReference>
<evidence type="ECO:0000256" key="9">
    <source>
        <dbReference type="ARBA" id="ARBA00023004"/>
    </source>
</evidence>
<organism evidence="18 19">
    <name type="scientific">Agrilus planipennis</name>
    <name type="common">Emerald ash borer</name>
    <name type="synonym">Agrilus marcopoli</name>
    <dbReference type="NCBI Taxonomy" id="224129"/>
    <lineage>
        <taxon>Eukaryota</taxon>
        <taxon>Metazoa</taxon>
        <taxon>Ecdysozoa</taxon>
        <taxon>Arthropoda</taxon>
        <taxon>Hexapoda</taxon>
        <taxon>Insecta</taxon>
        <taxon>Pterygota</taxon>
        <taxon>Neoptera</taxon>
        <taxon>Endopterygota</taxon>
        <taxon>Coleoptera</taxon>
        <taxon>Polyphaga</taxon>
        <taxon>Elateriformia</taxon>
        <taxon>Buprestoidea</taxon>
        <taxon>Buprestidae</taxon>
        <taxon>Agrilinae</taxon>
        <taxon>Agrilus</taxon>
    </lineage>
</organism>
<dbReference type="CTD" id="46415"/>
<evidence type="ECO:0000256" key="14">
    <source>
        <dbReference type="PIRSR" id="PIRSR601519-1"/>
    </source>
</evidence>
<evidence type="ECO:0000256" key="11">
    <source>
        <dbReference type="ARBA" id="ARBA00023157"/>
    </source>
</evidence>
<comment type="catalytic activity">
    <reaction evidence="12 15">
        <text>4 Fe(2+) + O2 + 4 H(+) = 4 Fe(3+) + 2 H2O</text>
        <dbReference type="Rhea" id="RHEA:11148"/>
        <dbReference type="ChEBI" id="CHEBI:15377"/>
        <dbReference type="ChEBI" id="CHEBI:15378"/>
        <dbReference type="ChEBI" id="CHEBI:15379"/>
        <dbReference type="ChEBI" id="CHEBI:29033"/>
        <dbReference type="ChEBI" id="CHEBI:29034"/>
        <dbReference type="EC" id="1.16.3.1"/>
    </reaction>
</comment>
<name>A0A1W4WWM1_AGRPL</name>
<gene>
    <name evidence="19" type="primary">LOC108739071</name>
</gene>
<comment type="function">
    <text evidence="15">Stores iron in a soluble, non-toxic, readily available form. Important for iron homeostasis. Iron is taken up in the ferrous form and deposited as ferric hydroxides after oxidation.</text>
</comment>